<comment type="catalytic activity">
    <reaction evidence="1 8">
        <text>3-dehydroquinate = 3-dehydroshikimate + H2O</text>
        <dbReference type="Rhea" id="RHEA:21096"/>
        <dbReference type="ChEBI" id="CHEBI:15377"/>
        <dbReference type="ChEBI" id="CHEBI:16630"/>
        <dbReference type="ChEBI" id="CHEBI:32364"/>
        <dbReference type="EC" id="4.2.1.10"/>
    </reaction>
</comment>
<evidence type="ECO:0000256" key="11">
    <source>
        <dbReference type="PIRSR" id="PIRSR001399-3"/>
    </source>
</evidence>
<comment type="similarity">
    <text evidence="3 8">Belongs to the type-II 3-dehydroquinase family.</text>
</comment>
<keyword evidence="7 8" id="KW-0456">Lyase</keyword>
<evidence type="ECO:0000256" key="10">
    <source>
        <dbReference type="PIRSR" id="PIRSR001399-2"/>
    </source>
</evidence>
<reference evidence="12" key="1">
    <citation type="submission" date="2010-03" db="EMBL/GenBank/DDBJ databases">
        <title>The genome sequence of Ruminococcus sp. 18P13.</title>
        <authorList>
            <consortium name="metaHIT consortium -- http://www.metahit.eu/"/>
            <person name="Pajon A."/>
            <person name="Turner K."/>
            <person name="Parkhill J."/>
            <person name="Bernalier A."/>
        </authorList>
    </citation>
    <scope>NUCLEOTIDE SEQUENCE [LARGE SCALE GENOMIC DNA]</scope>
    <source>
        <strain evidence="12">Type strain: 18P13</strain>
    </source>
</reference>
<dbReference type="HAMAP" id="MF_00169">
    <property type="entry name" value="AroQ"/>
    <property type="match status" value="1"/>
</dbReference>
<proteinExistence type="inferred from homology"/>
<dbReference type="HOGENOM" id="CLU_090968_2_0_9"/>
<dbReference type="GO" id="GO:0008652">
    <property type="term" value="P:amino acid biosynthetic process"/>
    <property type="evidence" value="ECO:0007669"/>
    <property type="project" value="UniProtKB-KW"/>
</dbReference>
<evidence type="ECO:0000256" key="2">
    <source>
        <dbReference type="ARBA" id="ARBA00004902"/>
    </source>
</evidence>
<dbReference type="PIRSF" id="PIRSF001399">
    <property type="entry name" value="DHquinase_II"/>
    <property type="match status" value="1"/>
</dbReference>
<dbReference type="PANTHER" id="PTHR21272">
    <property type="entry name" value="CATABOLIC 3-DEHYDROQUINASE"/>
    <property type="match status" value="1"/>
</dbReference>
<evidence type="ECO:0000256" key="7">
    <source>
        <dbReference type="ARBA" id="ARBA00023239"/>
    </source>
</evidence>
<evidence type="ECO:0000313" key="13">
    <source>
        <dbReference type="Proteomes" id="UP000007054"/>
    </source>
</evidence>
<evidence type="ECO:0000313" key="12">
    <source>
        <dbReference type="EMBL" id="CBL17433.1"/>
    </source>
</evidence>
<dbReference type="KEGG" id="rch:RUM_13070"/>
<dbReference type="BRENDA" id="4.2.1.10">
    <property type="organism ID" value="15993"/>
</dbReference>
<dbReference type="InterPro" id="IPR036441">
    <property type="entry name" value="DHquinase_II_sf"/>
</dbReference>
<dbReference type="Pfam" id="PF01220">
    <property type="entry name" value="DHquinase_II"/>
    <property type="match status" value="1"/>
</dbReference>
<dbReference type="Gene3D" id="3.40.50.9100">
    <property type="entry name" value="Dehydroquinase, class II"/>
    <property type="match status" value="1"/>
</dbReference>
<dbReference type="BioCyc" id="RCHA213810:RUM_RS06340-MONOMER"/>
<evidence type="ECO:0000256" key="8">
    <source>
        <dbReference type="HAMAP-Rule" id="MF_00169"/>
    </source>
</evidence>
<feature type="binding site" evidence="8 10">
    <location>
        <position position="110"/>
    </location>
    <ligand>
        <name>substrate</name>
    </ligand>
</feature>
<dbReference type="AlphaFoldDB" id="D4LCT8"/>
<feature type="binding site" evidence="8 10">
    <location>
        <begin position="100"/>
        <end position="101"/>
    </location>
    <ligand>
        <name>substrate</name>
    </ligand>
</feature>
<evidence type="ECO:0000256" key="9">
    <source>
        <dbReference type="PIRSR" id="PIRSR001399-1"/>
    </source>
</evidence>
<comment type="function">
    <text evidence="8">Catalyzes a trans-dehydration via an enolate intermediate.</text>
</comment>
<feature type="binding site" evidence="8 10">
    <location>
        <position position="73"/>
    </location>
    <ligand>
        <name>substrate</name>
    </ligand>
</feature>
<evidence type="ECO:0000256" key="6">
    <source>
        <dbReference type="ARBA" id="ARBA00023141"/>
    </source>
</evidence>
<dbReference type="NCBIfam" id="NF003806">
    <property type="entry name" value="PRK05395.1-3"/>
    <property type="match status" value="1"/>
</dbReference>
<keyword evidence="6 8" id="KW-0057">Aromatic amino acid biosynthesis</keyword>
<dbReference type="EMBL" id="FP929052">
    <property type="protein sequence ID" value="CBL17433.1"/>
    <property type="molecule type" value="Genomic_DNA"/>
</dbReference>
<dbReference type="UniPathway" id="UPA00053">
    <property type="reaction ID" value="UER00086"/>
</dbReference>
<feature type="site" description="Transition state stabilizer" evidence="8 11">
    <location>
        <position position="17"/>
    </location>
</feature>
<dbReference type="GO" id="GO:0009423">
    <property type="term" value="P:chorismate biosynthetic process"/>
    <property type="evidence" value="ECO:0007669"/>
    <property type="project" value="UniProtKB-UniRule"/>
</dbReference>
<keyword evidence="13" id="KW-1185">Reference proteome</keyword>
<evidence type="ECO:0000256" key="1">
    <source>
        <dbReference type="ARBA" id="ARBA00001864"/>
    </source>
</evidence>
<dbReference type="GO" id="GO:0003855">
    <property type="term" value="F:3-dehydroquinate dehydratase activity"/>
    <property type="evidence" value="ECO:0007669"/>
    <property type="project" value="UniProtKB-UniRule"/>
</dbReference>
<dbReference type="CDD" id="cd00466">
    <property type="entry name" value="DHQase_II"/>
    <property type="match status" value="1"/>
</dbReference>
<evidence type="ECO:0000256" key="3">
    <source>
        <dbReference type="ARBA" id="ARBA00011037"/>
    </source>
</evidence>
<gene>
    <name evidence="8" type="primary">aroQ</name>
    <name evidence="12" type="ordered locus">RUM_13070</name>
</gene>
<dbReference type="GO" id="GO:0009073">
    <property type="term" value="P:aromatic amino acid family biosynthetic process"/>
    <property type="evidence" value="ECO:0007669"/>
    <property type="project" value="UniProtKB-KW"/>
</dbReference>
<name>D4LCT8_RUMC1</name>
<dbReference type="PROSITE" id="PS01029">
    <property type="entry name" value="DEHYDROQUINASE_II"/>
    <property type="match status" value="1"/>
</dbReference>
<evidence type="ECO:0000256" key="4">
    <source>
        <dbReference type="ARBA" id="ARBA00011193"/>
    </source>
</evidence>
<reference evidence="12" key="2">
    <citation type="submission" date="2010-03" db="EMBL/GenBank/DDBJ databases">
        <authorList>
            <person name="Pajon A."/>
        </authorList>
    </citation>
    <scope>NUCLEOTIDE SEQUENCE</scope>
    <source>
        <strain evidence="12">Type strain: 18P13</strain>
    </source>
</reference>
<dbReference type="STRING" id="213810.RUM_13070"/>
<feature type="active site" description="Proton acceptor" evidence="8 9">
    <location>
        <position position="22"/>
    </location>
</feature>
<dbReference type="PANTHER" id="PTHR21272:SF3">
    <property type="entry name" value="CATABOLIC 3-DEHYDROQUINASE"/>
    <property type="match status" value="1"/>
</dbReference>
<dbReference type="NCBIfam" id="NF003805">
    <property type="entry name" value="PRK05395.1-2"/>
    <property type="match status" value="1"/>
</dbReference>
<keyword evidence="8" id="KW-0028">Amino-acid biosynthesis</keyword>
<feature type="active site" description="Proton donor" evidence="8 9">
    <location>
        <position position="99"/>
    </location>
</feature>
<dbReference type="SUPFAM" id="SSF52304">
    <property type="entry name" value="Type II 3-dehydroquinate dehydratase"/>
    <property type="match status" value="1"/>
</dbReference>
<sequence>MRILVIHGPNLNLLGEREPGIYGKNDLAHVNGAILTRAKELGVECEVFQSNHEGEILVRLHEARHAFDGVVLNAGAYTHYSYAIRDAIAAIRIPCVEVHISNVHAREEFRHTSVIAPACLGVVCGFGGDSYLLALEGLVRHCAGQKTL</sequence>
<dbReference type="NCBIfam" id="NF003807">
    <property type="entry name" value="PRK05395.1-4"/>
    <property type="match status" value="1"/>
</dbReference>
<accession>D4LCT8</accession>
<dbReference type="GeneID" id="83156042"/>
<organism evidence="12 13">
    <name type="scientific">Ruminococcus champanellensis (strain DSM 18848 / JCM 17042 / KCTC 15320 / 18P13)</name>
    <dbReference type="NCBI Taxonomy" id="213810"/>
    <lineage>
        <taxon>Bacteria</taxon>
        <taxon>Bacillati</taxon>
        <taxon>Bacillota</taxon>
        <taxon>Clostridia</taxon>
        <taxon>Eubacteriales</taxon>
        <taxon>Oscillospiraceae</taxon>
        <taxon>Ruminococcus</taxon>
    </lineage>
</organism>
<dbReference type="InterPro" id="IPR018509">
    <property type="entry name" value="DHquinase_II_CS"/>
</dbReference>
<evidence type="ECO:0000256" key="5">
    <source>
        <dbReference type="ARBA" id="ARBA00012060"/>
    </source>
</evidence>
<dbReference type="GO" id="GO:0019631">
    <property type="term" value="P:quinate catabolic process"/>
    <property type="evidence" value="ECO:0007669"/>
    <property type="project" value="TreeGrafter"/>
</dbReference>
<dbReference type="Proteomes" id="UP000007054">
    <property type="component" value="Chromosome"/>
</dbReference>
<feature type="binding site" evidence="8 10">
    <location>
        <position position="86"/>
    </location>
    <ligand>
        <name>substrate</name>
    </ligand>
</feature>
<dbReference type="EC" id="4.2.1.10" evidence="5 8"/>
<dbReference type="RefSeq" id="WP_015558340.1">
    <property type="nucleotide sequence ID" value="NC_021039.1"/>
</dbReference>
<comment type="pathway">
    <text evidence="2 8">Metabolic intermediate biosynthesis; chorismate biosynthesis; chorismate from D-erythrose 4-phosphate and phosphoenolpyruvate: step 3/7.</text>
</comment>
<comment type="subunit">
    <text evidence="4 8">Homododecamer.</text>
</comment>
<dbReference type="InterPro" id="IPR001874">
    <property type="entry name" value="DHquinase_II"/>
</dbReference>
<protein>
    <recommendedName>
        <fullName evidence="5 8">3-dehydroquinate dehydratase</fullName>
        <shortName evidence="8">3-dehydroquinase</shortName>
        <ecNumber evidence="5 8">4.2.1.10</ecNumber>
    </recommendedName>
    <alternativeName>
        <fullName evidence="8">Type II DHQase</fullName>
    </alternativeName>
</protein>
<dbReference type="NCBIfam" id="TIGR01088">
    <property type="entry name" value="aroQ"/>
    <property type="match status" value="1"/>
</dbReference>
<dbReference type="PATRIC" id="fig|213810.4.peg.1203"/>
<feature type="binding site" evidence="8 10">
    <location>
        <position position="79"/>
    </location>
    <ligand>
        <name>substrate</name>
    </ligand>
</feature>